<name>A0A081RZ43_PHOTE</name>
<proteinExistence type="predicted"/>
<accession>A0A081RZ43</accession>
<dbReference type="AlphaFoldDB" id="A0A081RZ43"/>
<dbReference type="EMBL" id="JGVH01000020">
    <property type="protein sequence ID" value="KER03946.1"/>
    <property type="molecule type" value="Genomic_DNA"/>
</dbReference>
<comment type="caution">
    <text evidence="1">The sequence shown here is derived from an EMBL/GenBank/DDBJ whole genome shotgun (WGS) entry which is preliminary data.</text>
</comment>
<protein>
    <submittedName>
        <fullName evidence="1">Uncharacterized protein</fullName>
    </submittedName>
</protein>
<dbReference type="RefSeq" id="WP_200875269.1">
    <property type="nucleotide sequence ID" value="NZ_CAWLUD010000020.1"/>
</dbReference>
<reference evidence="1 2" key="1">
    <citation type="submission" date="2014-03" db="EMBL/GenBank/DDBJ databases">
        <title>Draft Genome of Photorhabdus temperata Meg1.</title>
        <authorList>
            <person name="Hurst S.G.IV."/>
            <person name="Morris K."/>
            <person name="Thomas K."/>
            <person name="Tisa L.S."/>
        </authorList>
    </citation>
    <scope>NUCLEOTIDE SEQUENCE [LARGE SCALE GENOMIC DNA]</scope>
    <source>
        <strain evidence="1 2">Meg1</strain>
    </source>
</reference>
<evidence type="ECO:0000313" key="1">
    <source>
        <dbReference type="EMBL" id="KER03946.1"/>
    </source>
</evidence>
<evidence type="ECO:0000313" key="2">
    <source>
        <dbReference type="Proteomes" id="UP000028002"/>
    </source>
</evidence>
<sequence>MTDQNNSDEIVSSNVLISDVTVSSIEIAPEIARDNAHVQVTDGEGKTKDFLLDRSDGGYQGYGSLISLVLAHLSSKKVNIRTTGYIYKDYGYINGVSFKTDKPKPDPKT</sequence>
<gene>
    <name evidence="1" type="ORF">MEG1DRAFT_01360</name>
</gene>
<organism evidence="1 2">
    <name type="scientific">Photorhabdus temperata subsp. temperata Meg1</name>
    <dbReference type="NCBI Taxonomy" id="1393735"/>
    <lineage>
        <taxon>Bacteria</taxon>
        <taxon>Pseudomonadati</taxon>
        <taxon>Pseudomonadota</taxon>
        <taxon>Gammaproteobacteria</taxon>
        <taxon>Enterobacterales</taxon>
        <taxon>Morganellaceae</taxon>
        <taxon>Photorhabdus</taxon>
    </lineage>
</organism>
<dbReference type="Proteomes" id="UP000028002">
    <property type="component" value="Unassembled WGS sequence"/>
</dbReference>